<protein>
    <submittedName>
        <fullName evidence="1">Uncharacterized protein</fullName>
    </submittedName>
</protein>
<reference evidence="1" key="1">
    <citation type="journal article" date="2022" name="bioRxiv">
        <title>Population genetic analysis of Ophidiomyces ophidiicola, the causative agent of snake fungal disease, indicates recent introductions to the USA.</title>
        <authorList>
            <person name="Ladner J.T."/>
            <person name="Palmer J.M."/>
            <person name="Ettinger C.L."/>
            <person name="Stajich J.E."/>
            <person name="Farrell T.M."/>
            <person name="Glorioso B.M."/>
            <person name="Lawson B."/>
            <person name="Price S.J."/>
            <person name="Stengle A.G."/>
            <person name="Grear D.A."/>
            <person name="Lorch J.M."/>
        </authorList>
    </citation>
    <scope>NUCLEOTIDE SEQUENCE</scope>
    <source>
        <strain evidence="1">NWHC 24266-5</strain>
    </source>
</reference>
<sequence length="578" mass="64904">MSLPDENSQAPEEPTQETWPYLPKLTRLEGSTILDFNIGRRFYIHSPSTILKLGGTETEHVMTALANFVLGPCVPRVHSVIAVMRFAPESKPLNPPARGIVLSYLPGKPIIEIWPSLTAEQRSSIKAELCRLILRMRQHKFSYYGRPTGQPYIIHELHVFNAYKHCTTRLEWDDSRVNILLERSSNTPKAKERAVALERVQRETNVPDASSRGISFDRPVLTHGDLSDRNILVDPKTLAITGFLDWEMANVVPAYFEYVNARLSWGHDDEWRVELLDVLRSVLRQECNAVSNNDSEGEDLYKKTLAAWNEMVNVERIAQGFDDDCHWTFETPPAESADSIRDDIFNKLSSCPSDFYILVSQPGVHALDYTSRKSAPRLREKVLKKIDSVKSSFAVSEVVGNIDIEGLTALLEIKCGAEAIGVDGASGSFPSFSSRRRPQVVTVDFPELPTDSKRTETLVDYDFSLDTIIDHLPGVNYTVIYTTTPRDSFLAETETLKTQDPLHVQFKRETDIPSLSHDSQALFEKYQFFTPGIFMGLMVVLLFLLIVYVGISGLASIKVSYAAFDKANGPAAAAKKQQ</sequence>
<accession>A0ACB8V359</accession>
<evidence type="ECO:0000313" key="1">
    <source>
        <dbReference type="EMBL" id="KAI2389407.1"/>
    </source>
</evidence>
<dbReference type="EMBL" id="JALBCA010000024">
    <property type="protein sequence ID" value="KAI2389407.1"/>
    <property type="molecule type" value="Genomic_DNA"/>
</dbReference>
<organism evidence="1">
    <name type="scientific">Ophidiomyces ophidiicola</name>
    <dbReference type="NCBI Taxonomy" id="1387563"/>
    <lineage>
        <taxon>Eukaryota</taxon>
        <taxon>Fungi</taxon>
        <taxon>Dikarya</taxon>
        <taxon>Ascomycota</taxon>
        <taxon>Pezizomycotina</taxon>
        <taxon>Eurotiomycetes</taxon>
        <taxon>Eurotiomycetidae</taxon>
        <taxon>Onygenales</taxon>
        <taxon>Onygenaceae</taxon>
        <taxon>Ophidiomyces</taxon>
    </lineage>
</organism>
<gene>
    <name evidence="1" type="ORF">LOY88_002126</name>
</gene>
<name>A0ACB8V359_9EURO</name>
<proteinExistence type="predicted"/>
<comment type="caution">
    <text evidence="1">The sequence shown here is derived from an EMBL/GenBank/DDBJ whole genome shotgun (WGS) entry which is preliminary data.</text>
</comment>